<dbReference type="PANTHER" id="PTHR11097:SF9">
    <property type="entry name" value="EXOSOME COMPLEX COMPONENT RRP43"/>
    <property type="match status" value="1"/>
</dbReference>
<evidence type="ECO:0000256" key="1">
    <source>
        <dbReference type="ARBA" id="ARBA00004496"/>
    </source>
</evidence>
<dbReference type="GO" id="GO:0071028">
    <property type="term" value="P:nuclear mRNA surveillance"/>
    <property type="evidence" value="ECO:0007669"/>
    <property type="project" value="TreeGrafter"/>
</dbReference>
<dbReference type="Pfam" id="PF01138">
    <property type="entry name" value="RNase_PH"/>
    <property type="match status" value="1"/>
</dbReference>
<dbReference type="GO" id="GO:0034476">
    <property type="term" value="P:U5 snRNA 3'-end processing"/>
    <property type="evidence" value="ECO:0007669"/>
    <property type="project" value="TreeGrafter"/>
</dbReference>
<evidence type="ECO:0000256" key="7">
    <source>
        <dbReference type="ARBA" id="ARBA00022884"/>
    </source>
</evidence>
<dbReference type="InterPro" id="IPR001247">
    <property type="entry name" value="ExoRNase_PH_dom1"/>
</dbReference>
<dbReference type="InterPro" id="IPR036345">
    <property type="entry name" value="ExoRNase_PH_dom2_sf"/>
</dbReference>
<reference evidence="12 13" key="1">
    <citation type="submission" date="2016-07" db="EMBL/GenBank/DDBJ databases">
        <title>Pervasive Adenine N6-methylation of Active Genes in Fungi.</title>
        <authorList>
            <consortium name="DOE Joint Genome Institute"/>
            <person name="Mondo S.J."/>
            <person name="Dannebaum R.O."/>
            <person name="Kuo R.C."/>
            <person name="Labutti K."/>
            <person name="Haridas S."/>
            <person name="Kuo A."/>
            <person name="Salamov A."/>
            <person name="Ahrendt S.R."/>
            <person name="Lipzen A."/>
            <person name="Sullivan W."/>
            <person name="Andreopoulos W.B."/>
            <person name="Clum A."/>
            <person name="Lindquist E."/>
            <person name="Daum C."/>
            <person name="Ramamoorthy G.K."/>
            <person name="Gryganskyi A."/>
            <person name="Culley D."/>
            <person name="Magnuson J.K."/>
            <person name="James T.Y."/>
            <person name="O'Malley M.A."/>
            <person name="Stajich J.E."/>
            <person name="Spatafora J.W."/>
            <person name="Visel A."/>
            <person name="Grigoriev I.V."/>
        </authorList>
    </citation>
    <scope>NUCLEOTIDE SEQUENCE [LARGE SCALE GENOMIC DNA]</scope>
    <source>
        <strain evidence="12 13">JEL800</strain>
    </source>
</reference>
<dbReference type="AlphaFoldDB" id="A0A1Y2C2R2"/>
<evidence type="ECO:0000256" key="2">
    <source>
        <dbReference type="ARBA" id="ARBA00004604"/>
    </source>
</evidence>
<dbReference type="InterPro" id="IPR020568">
    <property type="entry name" value="Ribosomal_Su5_D2-typ_SF"/>
</dbReference>
<dbReference type="PANTHER" id="PTHR11097">
    <property type="entry name" value="EXOSOME COMPLEX EXONUCLEASE RIBOSOMAL RNA PROCESSING PROTEIN"/>
    <property type="match status" value="1"/>
</dbReference>
<evidence type="ECO:0000259" key="10">
    <source>
        <dbReference type="Pfam" id="PF01138"/>
    </source>
</evidence>
<dbReference type="GO" id="GO:0071038">
    <property type="term" value="P:TRAMP-dependent tRNA surveillance pathway"/>
    <property type="evidence" value="ECO:0007669"/>
    <property type="project" value="TreeGrafter"/>
</dbReference>
<evidence type="ECO:0000313" key="13">
    <source>
        <dbReference type="Proteomes" id="UP000193642"/>
    </source>
</evidence>
<organism evidence="12 13">
    <name type="scientific">Rhizoclosmatium globosum</name>
    <dbReference type="NCBI Taxonomy" id="329046"/>
    <lineage>
        <taxon>Eukaryota</taxon>
        <taxon>Fungi</taxon>
        <taxon>Fungi incertae sedis</taxon>
        <taxon>Chytridiomycota</taxon>
        <taxon>Chytridiomycota incertae sedis</taxon>
        <taxon>Chytridiomycetes</taxon>
        <taxon>Chytridiales</taxon>
        <taxon>Chytriomycetaceae</taxon>
        <taxon>Rhizoclosmatium</taxon>
    </lineage>
</organism>
<dbReference type="Proteomes" id="UP000193642">
    <property type="component" value="Unassembled WGS sequence"/>
</dbReference>
<evidence type="ECO:0000256" key="3">
    <source>
        <dbReference type="ARBA" id="ARBA00006678"/>
    </source>
</evidence>
<evidence type="ECO:0000256" key="6">
    <source>
        <dbReference type="ARBA" id="ARBA00022835"/>
    </source>
</evidence>
<dbReference type="InterPro" id="IPR027408">
    <property type="entry name" value="PNPase/RNase_PH_dom_sf"/>
</dbReference>
<evidence type="ECO:0000256" key="5">
    <source>
        <dbReference type="ARBA" id="ARBA00022552"/>
    </source>
</evidence>
<evidence type="ECO:0000313" key="12">
    <source>
        <dbReference type="EMBL" id="ORY41332.1"/>
    </source>
</evidence>
<dbReference type="EMBL" id="MCGO01000032">
    <property type="protein sequence ID" value="ORY41332.1"/>
    <property type="molecule type" value="Genomic_DNA"/>
</dbReference>
<dbReference type="SUPFAM" id="SSF54211">
    <property type="entry name" value="Ribosomal protein S5 domain 2-like"/>
    <property type="match status" value="1"/>
</dbReference>
<feature type="domain" description="Exoribonuclease phosphorolytic" evidence="11">
    <location>
        <begin position="199"/>
        <end position="267"/>
    </location>
</feature>
<dbReference type="STRING" id="329046.A0A1Y2C2R2"/>
<comment type="subcellular location">
    <subcellularLocation>
        <location evidence="1">Cytoplasm</location>
    </subcellularLocation>
    <subcellularLocation>
        <location evidence="2">Nucleus</location>
        <location evidence="2">Nucleolus</location>
    </subcellularLocation>
</comment>
<protein>
    <recommendedName>
        <fullName evidence="9">Ribosomal RNA-processing protein 43</fullName>
    </recommendedName>
</protein>
<dbReference type="GO" id="GO:0034473">
    <property type="term" value="P:U1 snRNA 3'-end processing"/>
    <property type="evidence" value="ECO:0007669"/>
    <property type="project" value="TreeGrafter"/>
</dbReference>
<dbReference type="SUPFAM" id="SSF55666">
    <property type="entry name" value="Ribonuclease PH domain 2-like"/>
    <property type="match status" value="1"/>
</dbReference>
<dbReference type="GO" id="GO:0005730">
    <property type="term" value="C:nucleolus"/>
    <property type="evidence" value="ECO:0007669"/>
    <property type="project" value="UniProtKB-SubCell"/>
</dbReference>
<dbReference type="InterPro" id="IPR050590">
    <property type="entry name" value="Exosome_comp_Rrp42_subfam"/>
</dbReference>
<name>A0A1Y2C2R2_9FUNG</name>
<dbReference type="GO" id="GO:0071035">
    <property type="term" value="P:nuclear polyadenylation-dependent rRNA catabolic process"/>
    <property type="evidence" value="ECO:0007669"/>
    <property type="project" value="TreeGrafter"/>
</dbReference>
<keyword evidence="4" id="KW-0963">Cytoplasm</keyword>
<evidence type="ECO:0000256" key="4">
    <source>
        <dbReference type="ARBA" id="ARBA00022490"/>
    </source>
</evidence>
<evidence type="ECO:0000259" key="11">
    <source>
        <dbReference type="Pfam" id="PF03725"/>
    </source>
</evidence>
<gene>
    <name evidence="12" type="ORF">BCR33DRAFT_787068</name>
</gene>
<comment type="caution">
    <text evidence="12">The sequence shown here is derived from an EMBL/GenBank/DDBJ whole genome shotgun (WGS) entry which is preliminary data.</text>
</comment>
<dbReference type="GO" id="GO:0034475">
    <property type="term" value="P:U4 snRNA 3'-end processing"/>
    <property type="evidence" value="ECO:0007669"/>
    <property type="project" value="TreeGrafter"/>
</dbReference>
<dbReference type="GO" id="GO:0000176">
    <property type="term" value="C:nuclear exosome (RNase complex)"/>
    <property type="evidence" value="ECO:0007669"/>
    <property type="project" value="TreeGrafter"/>
</dbReference>
<proteinExistence type="inferred from homology"/>
<dbReference type="InterPro" id="IPR015847">
    <property type="entry name" value="ExoRNase_PH_dom2"/>
</dbReference>
<dbReference type="OrthoDB" id="45882at2759"/>
<keyword evidence="13" id="KW-1185">Reference proteome</keyword>
<feature type="domain" description="Exoribonuclease phosphorolytic" evidence="10">
    <location>
        <begin position="59"/>
        <end position="172"/>
    </location>
</feature>
<keyword evidence="5" id="KW-0698">rRNA processing</keyword>
<dbReference type="GO" id="GO:0000177">
    <property type="term" value="C:cytoplasmic exosome (RNase complex)"/>
    <property type="evidence" value="ECO:0007669"/>
    <property type="project" value="TreeGrafter"/>
</dbReference>
<keyword evidence="8" id="KW-0539">Nucleus</keyword>
<sequence>MVNPDTFKKLHPQEFHRRFLGKGVRPDGREGLMIDLLNLTLVTPNRIHRNCKRKCARSNGWNTVICGIKAEVAVPDTNHPTTGYLVPNVDFPPICGSQFKPTAPGEFTQSVSEMVYRVVKGNNILDLETLCIEGGKAVWVLYADIVFLNYEGNAVDAALLAFTAALKDTKLPVAVYSDVEGTVRADAADRSVSLDVKRVPFGATFGIFEQDGGAKMAMADPTDEEEAVLISSVTVVVDGESQELMGTFGAQVPIDLMDQCIGQAKKRATAIKKL</sequence>
<evidence type="ECO:0000256" key="8">
    <source>
        <dbReference type="ARBA" id="ARBA00023242"/>
    </source>
</evidence>
<comment type="similarity">
    <text evidence="3">Belongs to the RNase PH family.</text>
</comment>
<dbReference type="GO" id="GO:0000467">
    <property type="term" value="P:exonucleolytic trimming to generate mature 3'-end of 5.8S rRNA from tricistronic rRNA transcript (SSU-rRNA, 5.8S rRNA, LSU-rRNA)"/>
    <property type="evidence" value="ECO:0007669"/>
    <property type="project" value="TreeGrafter"/>
</dbReference>
<keyword evidence="7" id="KW-0694">RNA-binding</keyword>
<keyword evidence="6" id="KW-0271">Exosome</keyword>
<dbReference type="GO" id="GO:0035925">
    <property type="term" value="F:mRNA 3'-UTR AU-rich region binding"/>
    <property type="evidence" value="ECO:0007669"/>
    <property type="project" value="TreeGrafter"/>
</dbReference>
<accession>A0A1Y2C2R2</accession>
<dbReference type="GO" id="GO:0016075">
    <property type="term" value="P:rRNA catabolic process"/>
    <property type="evidence" value="ECO:0007669"/>
    <property type="project" value="TreeGrafter"/>
</dbReference>
<dbReference type="Gene3D" id="3.30.230.70">
    <property type="entry name" value="GHMP Kinase, N-terminal domain"/>
    <property type="match status" value="1"/>
</dbReference>
<evidence type="ECO:0000256" key="9">
    <source>
        <dbReference type="ARBA" id="ARBA00030617"/>
    </source>
</evidence>
<dbReference type="Pfam" id="PF03725">
    <property type="entry name" value="RNase_PH_C"/>
    <property type="match status" value="1"/>
</dbReference>